<reference evidence="1" key="1">
    <citation type="submission" date="2020-05" db="EMBL/GenBank/DDBJ databases">
        <title>Large-scale comparative analyses of tick genomes elucidate their genetic diversity and vector capacities.</title>
        <authorList>
            <person name="Jia N."/>
            <person name="Wang J."/>
            <person name="Shi W."/>
            <person name="Du L."/>
            <person name="Sun Y."/>
            <person name="Zhan W."/>
            <person name="Jiang J."/>
            <person name="Wang Q."/>
            <person name="Zhang B."/>
            <person name="Ji P."/>
            <person name="Sakyi L.B."/>
            <person name="Cui X."/>
            <person name="Yuan T."/>
            <person name="Jiang B."/>
            <person name="Yang W."/>
            <person name="Lam T.T.-Y."/>
            <person name="Chang Q."/>
            <person name="Ding S."/>
            <person name="Wang X."/>
            <person name="Zhu J."/>
            <person name="Ruan X."/>
            <person name="Zhao L."/>
            <person name="Wei J."/>
            <person name="Que T."/>
            <person name="Du C."/>
            <person name="Cheng J."/>
            <person name="Dai P."/>
            <person name="Han X."/>
            <person name="Huang E."/>
            <person name="Gao Y."/>
            <person name="Liu J."/>
            <person name="Shao H."/>
            <person name="Ye R."/>
            <person name="Li L."/>
            <person name="Wei W."/>
            <person name="Wang X."/>
            <person name="Wang C."/>
            <person name="Yang T."/>
            <person name="Huo Q."/>
            <person name="Li W."/>
            <person name="Guo W."/>
            <person name="Chen H."/>
            <person name="Zhou L."/>
            <person name="Ni X."/>
            <person name="Tian J."/>
            <person name="Zhou Y."/>
            <person name="Sheng Y."/>
            <person name="Liu T."/>
            <person name="Pan Y."/>
            <person name="Xia L."/>
            <person name="Li J."/>
            <person name="Zhao F."/>
            <person name="Cao W."/>
        </authorList>
    </citation>
    <scope>NUCLEOTIDE SEQUENCE</scope>
    <source>
        <strain evidence="1">Hyas-2018</strain>
    </source>
</reference>
<comment type="caution">
    <text evidence="1">The sequence shown here is derived from an EMBL/GenBank/DDBJ whole genome shotgun (WGS) entry which is preliminary data.</text>
</comment>
<organism evidence="1 2">
    <name type="scientific">Hyalomma asiaticum</name>
    <name type="common">Tick</name>
    <dbReference type="NCBI Taxonomy" id="266040"/>
    <lineage>
        <taxon>Eukaryota</taxon>
        <taxon>Metazoa</taxon>
        <taxon>Ecdysozoa</taxon>
        <taxon>Arthropoda</taxon>
        <taxon>Chelicerata</taxon>
        <taxon>Arachnida</taxon>
        <taxon>Acari</taxon>
        <taxon>Parasitiformes</taxon>
        <taxon>Ixodida</taxon>
        <taxon>Ixodoidea</taxon>
        <taxon>Ixodidae</taxon>
        <taxon>Hyalomminae</taxon>
        <taxon>Hyalomma</taxon>
    </lineage>
</organism>
<accession>A0ACB7SRY5</accession>
<evidence type="ECO:0000313" key="1">
    <source>
        <dbReference type="EMBL" id="KAH6937711.1"/>
    </source>
</evidence>
<gene>
    <name evidence="1" type="ORF">HPB50_003684</name>
</gene>
<dbReference type="Proteomes" id="UP000821845">
    <property type="component" value="Chromosome 2"/>
</dbReference>
<protein>
    <submittedName>
        <fullName evidence="1">Uncharacterized protein</fullName>
    </submittedName>
</protein>
<proteinExistence type="predicted"/>
<sequence length="112" mass="12183">MAGRHHPVKRQSVPPGARLASDDHSPCGKSLTAGNVSTKGTQHELHVGDPKPRTPSIPTRDPGHRPLDRLSLNPISTPPPDASVPELWRQKLRVGPLPRNMDPSQHTGRRLA</sequence>
<name>A0ACB7SRY5_HYAAI</name>
<evidence type="ECO:0000313" key="2">
    <source>
        <dbReference type="Proteomes" id="UP000821845"/>
    </source>
</evidence>
<keyword evidence="2" id="KW-1185">Reference proteome</keyword>
<dbReference type="EMBL" id="CM023482">
    <property type="protein sequence ID" value="KAH6937711.1"/>
    <property type="molecule type" value="Genomic_DNA"/>
</dbReference>